<feature type="transmembrane region" description="Helical" evidence="2">
    <location>
        <begin position="467"/>
        <end position="486"/>
    </location>
</feature>
<feature type="region of interest" description="Disordered" evidence="1">
    <location>
        <begin position="27"/>
        <end position="60"/>
    </location>
</feature>
<feature type="transmembrane region" description="Helical" evidence="2">
    <location>
        <begin position="518"/>
        <end position="544"/>
    </location>
</feature>
<sequence length="590" mass="64801">MIDRFRDIARALVAVLLLGVAGAAAQTAQSPTSPNPSAASQAGSVPTAQAPAQPAGPAGPQINIAEITARANRDVGVNIETAINGWQHELDRLESALQKPRLRYSELNDLRDELQRVRAGIEDFWKRLEPPLAAAKDQVALLGPAPAAGQPPEPEQAALNRAGLNYLFGLLSAGQAAVHSANLRIDQLINTIQDIRRKNFTTSLLQPVPGIYSYQTWANLPDYVPSATSRVRDLLVEWWDSVRDQNEVLLIGFEAILLWLVLTIAAWHGVHRLRRWAHDGEPPFWRRASSAAGVILLRILPVVAPIMFLYGMIAETHALPERVDWIFYSTAQSIIIIFAVNALVTTVFAPWSSQWRLIPASDRAAARICGLILTLAIAYGVTTLIYVVTRIVQAPFALTVAVAFPSSLLLAAIIVAILLTPLDGQHQERMPSLRWLTALRIPIWITVAAIVVCALGGYLALSRFLAQQLIVTGSILSFVYLLLLWVDGLMHGLGDDSAATGLWLKERAGLEQRRRKQLVLPIGLVLKFAVLVFSVPLILLQWGYRWPDIYDWYSQFFGFQIGNTQVSFGVLLASIIVFGLAYAAARVFQG</sequence>
<keyword evidence="5" id="KW-1185">Reference proteome</keyword>
<proteinExistence type="predicted"/>
<feature type="transmembrane region" description="Helical" evidence="2">
    <location>
        <begin position="248"/>
        <end position="270"/>
    </location>
</feature>
<feature type="transmembrane region" description="Helical" evidence="2">
    <location>
        <begin position="291"/>
        <end position="313"/>
    </location>
</feature>
<feature type="transmembrane region" description="Helical" evidence="2">
    <location>
        <begin position="441"/>
        <end position="461"/>
    </location>
</feature>
<evidence type="ECO:0000256" key="1">
    <source>
        <dbReference type="SAM" id="MobiDB-lite"/>
    </source>
</evidence>
<feature type="non-terminal residue" evidence="4">
    <location>
        <position position="590"/>
    </location>
</feature>
<protein>
    <submittedName>
        <fullName evidence="4">DUF3772 domain-containing protein</fullName>
    </submittedName>
</protein>
<evidence type="ECO:0000313" key="5">
    <source>
        <dbReference type="Proteomes" id="UP000567293"/>
    </source>
</evidence>
<evidence type="ECO:0000256" key="2">
    <source>
        <dbReference type="SAM" id="Phobius"/>
    </source>
</evidence>
<feature type="transmembrane region" description="Helical" evidence="2">
    <location>
        <begin position="394"/>
        <end position="420"/>
    </location>
</feature>
<reference evidence="4" key="1">
    <citation type="submission" date="2020-06" db="EMBL/GenBank/DDBJ databases">
        <title>Legume-microbial interactions unlock mineral nutrients during tropical forest succession.</title>
        <authorList>
            <person name="Epihov D.Z."/>
        </authorList>
    </citation>
    <scope>NUCLEOTIDE SEQUENCE [LARGE SCALE GENOMIC DNA]</scope>
    <source>
        <strain evidence="4">Pan2503</strain>
    </source>
</reference>
<accession>A0A7V8SVY8</accession>
<feature type="transmembrane region" description="Helical" evidence="2">
    <location>
        <begin position="364"/>
        <end position="388"/>
    </location>
</feature>
<dbReference type="Proteomes" id="UP000567293">
    <property type="component" value="Unassembled WGS sequence"/>
</dbReference>
<organism evidence="4 5">
    <name type="scientific">Candidatus Acidiferrum panamense</name>
    <dbReference type="NCBI Taxonomy" id="2741543"/>
    <lineage>
        <taxon>Bacteria</taxon>
        <taxon>Pseudomonadati</taxon>
        <taxon>Acidobacteriota</taxon>
        <taxon>Terriglobia</taxon>
        <taxon>Candidatus Acidiferrales</taxon>
        <taxon>Candidatus Acidiferrum</taxon>
    </lineage>
</organism>
<dbReference type="AlphaFoldDB" id="A0A7V8SVY8"/>
<keyword evidence="2" id="KW-0812">Transmembrane</keyword>
<gene>
    <name evidence="4" type="ORF">HRJ53_05120</name>
</gene>
<keyword evidence="2" id="KW-1133">Transmembrane helix</keyword>
<dbReference type="EMBL" id="JACDQQ010000495">
    <property type="protein sequence ID" value="MBA0084359.1"/>
    <property type="molecule type" value="Genomic_DNA"/>
</dbReference>
<feature type="signal peptide" evidence="3">
    <location>
        <begin position="1"/>
        <end position="25"/>
    </location>
</feature>
<keyword evidence="3" id="KW-0732">Signal</keyword>
<evidence type="ECO:0000256" key="3">
    <source>
        <dbReference type="SAM" id="SignalP"/>
    </source>
</evidence>
<keyword evidence="2" id="KW-0472">Membrane</keyword>
<comment type="caution">
    <text evidence="4">The sequence shown here is derived from an EMBL/GenBank/DDBJ whole genome shotgun (WGS) entry which is preliminary data.</text>
</comment>
<feature type="chain" id="PRO_5030802654" evidence="3">
    <location>
        <begin position="26"/>
        <end position="590"/>
    </location>
</feature>
<feature type="transmembrane region" description="Helical" evidence="2">
    <location>
        <begin position="325"/>
        <end position="352"/>
    </location>
</feature>
<feature type="compositionally biased region" description="Polar residues" evidence="1">
    <location>
        <begin position="27"/>
        <end position="44"/>
    </location>
</feature>
<name>A0A7V8SVY8_9BACT</name>
<evidence type="ECO:0000313" key="4">
    <source>
        <dbReference type="EMBL" id="MBA0084359.1"/>
    </source>
</evidence>
<feature type="transmembrane region" description="Helical" evidence="2">
    <location>
        <begin position="564"/>
        <end position="585"/>
    </location>
</feature>
<feature type="compositionally biased region" description="Low complexity" evidence="1">
    <location>
        <begin position="46"/>
        <end position="60"/>
    </location>
</feature>